<keyword evidence="3" id="KW-1185">Reference proteome</keyword>
<protein>
    <recommendedName>
        <fullName evidence="4">DUF4832 domain-containing protein</fullName>
    </recommendedName>
</protein>
<accession>A0A7G5H0A8</accession>
<gene>
    <name evidence="2" type="ORF">H3H32_06315</name>
</gene>
<evidence type="ECO:0000256" key="1">
    <source>
        <dbReference type="SAM" id="SignalP"/>
    </source>
</evidence>
<feature type="signal peptide" evidence="1">
    <location>
        <begin position="1"/>
        <end position="24"/>
    </location>
</feature>
<dbReference type="KEGG" id="sfol:H3H32_06315"/>
<proteinExistence type="predicted"/>
<feature type="chain" id="PRO_5028895751" description="DUF4832 domain-containing protein" evidence="1">
    <location>
        <begin position="25"/>
        <end position="555"/>
    </location>
</feature>
<dbReference type="RefSeq" id="WP_182461849.1">
    <property type="nucleotide sequence ID" value="NZ_CP059732.1"/>
</dbReference>
<dbReference type="Gene3D" id="3.20.20.510">
    <property type="entry name" value="Uncharacterised protein PF12979, DUF3863"/>
    <property type="match status" value="1"/>
</dbReference>
<dbReference type="EMBL" id="CP059732">
    <property type="protein sequence ID" value="QMW04550.1"/>
    <property type="molecule type" value="Genomic_DNA"/>
</dbReference>
<dbReference type="Proteomes" id="UP000515369">
    <property type="component" value="Chromosome"/>
</dbReference>
<evidence type="ECO:0000313" key="3">
    <source>
        <dbReference type="Proteomes" id="UP000515369"/>
    </source>
</evidence>
<name>A0A7G5H0A8_9BACT</name>
<reference evidence="2 3" key="1">
    <citation type="submission" date="2020-07" db="EMBL/GenBank/DDBJ databases">
        <title>Spirosoma foliorum sp. nov., isolated from the leaves on the Nejang mountain Korea, Republic of.</title>
        <authorList>
            <person name="Ho H."/>
            <person name="Lee Y.-J."/>
            <person name="Nurcahyanto D.-A."/>
            <person name="Kim S.-G."/>
        </authorList>
    </citation>
    <scope>NUCLEOTIDE SEQUENCE [LARGE SCALE GENOMIC DNA]</scope>
    <source>
        <strain evidence="2 3">PL0136</strain>
    </source>
</reference>
<evidence type="ECO:0000313" key="2">
    <source>
        <dbReference type="EMBL" id="QMW04550.1"/>
    </source>
</evidence>
<dbReference type="AlphaFoldDB" id="A0A7G5H0A8"/>
<keyword evidence="1" id="KW-0732">Signal</keyword>
<sequence length="555" mass="63449">MHRNTILRSIFILIYVLTAFTGNAQSNKATQATEPKIVNIVNFIRLLEPRDAKITQDVLYQTVVQQIKLMNQYKLGGTFLLQYDALMDSRYQQLLKKLPKGSFEIGGWWEIPQPLVEKAGLKWRGRYPWDWHADVGFSTGYTPAEREKLIDVYMADFKTIFGYYPRTVASWFIDAHSLNYMYDKYKIVASANCKDQYGTDGYTLWGGYWNQAYYPSRINSYMPAQHAEKQLPVPIFRLLGSDPIRQYDTGVSSARQGVITLEPVYPKAGGSEEWIKWFFTTFTNDPALNFNYTQAGQENSFTWPAMQKGLELQMPLMAQLKKAGKIRVETMEQSALWFRKNYAVTPATSFAVSKDIAGSDQKTIWYNSRFYRLNLLWEDNTLRIRDIHLFNEKIADKYTTEVAKSNECSFFTLPVVDGYLWSKRGKLAGLRLMTLVNGKETPVKGGNPTFTNVDKSTVHVSWPAGEGSFELDINERSLTVLRKGKPDSNWYLDLTVADGVTTPVTTIEANRVNYTFENHPFHLTATKGSFEKPANGAIFRLKPQGNSLELSLVDQ</sequence>
<evidence type="ECO:0008006" key="4">
    <source>
        <dbReference type="Google" id="ProtNLM"/>
    </source>
</evidence>
<organism evidence="2 3">
    <name type="scientific">Spirosoma foliorum</name>
    <dbReference type="NCBI Taxonomy" id="2710596"/>
    <lineage>
        <taxon>Bacteria</taxon>
        <taxon>Pseudomonadati</taxon>
        <taxon>Bacteroidota</taxon>
        <taxon>Cytophagia</taxon>
        <taxon>Cytophagales</taxon>
        <taxon>Cytophagaceae</taxon>
        <taxon>Spirosoma</taxon>
    </lineage>
</organism>